<evidence type="ECO:0000313" key="1">
    <source>
        <dbReference type="EMBL" id="ORW02474.1"/>
    </source>
</evidence>
<organism evidence="1 2">
    <name type="scientific">Mycobacterium kyorinense</name>
    <dbReference type="NCBI Taxonomy" id="487514"/>
    <lineage>
        <taxon>Bacteria</taxon>
        <taxon>Bacillati</taxon>
        <taxon>Actinomycetota</taxon>
        <taxon>Actinomycetes</taxon>
        <taxon>Mycobacteriales</taxon>
        <taxon>Mycobacteriaceae</taxon>
        <taxon>Mycobacterium</taxon>
    </lineage>
</organism>
<evidence type="ECO:0000313" key="2">
    <source>
        <dbReference type="Proteomes" id="UP000193487"/>
    </source>
</evidence>
<sequence length="138" mass="14579">MAAKHGTRRRYNDGCRCDDCTAANNTYQQQYRQRRAGGAPVALKVVSSDSVPHATGEPGPVECGVAAELDSLPAVADRPGTAAMVLALARILDNPRALSAQPAASKVLNTLLDELHSASARGRRGKLSVVRAMTDEAR</sequence>
<dbReference type="Proteomes" id="UP000193487">
    <property type="component" value="Unassembled WGS sequence"/>
</dbReference>
<proteinExistence type="predicted"/>
<dbReference type="OrthoDB" id="9964364at2"/>
<gene>
    <name evidence="1" type="ORF">AWC14_06990</name>
</gene>
<accession>A0A1X1XUN4</accession>
<dbReference type="EMBL" id="LQPE01000133">
    <property type="protein sequence ID" value="ORW02474.1"/>
    <property type="molecule type" value="Genomic_DNA"/>
</dbReference>
<protein>
    <submittedName>
        <fullName evidence="1">Uncharacterized protein</fullName>
    </submittedName>
</protein>
<keyword evidence="2" id="KW-1185">Reference proteome</keyword>
<dbReference type="AlphaFoldDB" id="A0A1X1XUN4"/>
<dbReference type="RefSeq" id="WP_085241356.1">
    <property type="nucleotide sequence ID" value="NZ_LQPE01000133.1"/>
</dbReference>
<name>A0A1X1XUN4_9MYCO</name>
<comment type="caution">
    <text evidence="1">The sequence shown here is derived from an EMBL/GenBank/DDBJ whole genome shotgun (WGS) entry which is preliminary data.</text>
</comment>
<reference evidence="1 2" key="1">
    <citation type="submission" date="2016-01" db="EMBL/GenBank/DDBJ databases">
        <title>The new phylogeny of the genus Mycobacterium.</title>
        <authorList>
            <person name="Tarcisio F."/>
            <person name="Conor M."/>
            <person name="Antonella G."/>
            <person name="Elisabetta G."/>
            <person name="Giulia F.S."/>
            <person name="Sara T."/>
            <person name="Anna F."/>
            <person name="Clotilde B."/>
            <person name="Roberto B."/>
            <person name="Veronica D.S."/>
            <person name="Fabio R."/>
            <person name="Monica P."/>
            <person name="Olivier J."/>
            <person name="Enrico T."/>
            <person name="Nicola S."/>
        </authorList>
    </citation>
    <scope>NUCLEOTIDE SEQUENCE [LARGE SCALE GENOMIC DNA]</scope>
    <source>
        <strain evidence="1 2">DSM 45166</strain>
    </source>
</reference>